<evidence type="ECO:0000313" key="3">
    <source>
        <dbReference type="Proteomes" id="UP001500902"/>
    </source>
</evidence>
<dbReference type="RefSeq" id="WP_344874693.1">
    <property type="nucleotide sequence ID" value="NZ_BAAAZP010000027.1"/>
</dbReference>
<protein>
    <submittedName>
        <fullName evidence="2">Uncharacterized protein</fullName>
    </submittedName>
</protein>
<accession>A0ABP7BA80</accession>
<gene>
    <name evidence="2" type="ORF">GCM10022224_016740</name>
</gene>
<evidence type="ECO:0000313" key="2">
    <source>
        <dbReference type="EMBL" id="GAA3654447.1"/>
    </source>
</evidence>
<feature type="region of interest" description="Disordered" evidence="1">
    <location>
        <begin position="63"/>
        <end position="88"/>
    </location>
</feature>
<comment type="caution">
    <text evidence="2">The sequence shown here is derived from an EMBL/GenBank/DDBJ whole genome shotgun (WGS) entry which is preliminary data.</text>
</comment>
<sequence>MRQGISLRGTAAWRDSVALDTGTVSVLKEHRVRQNEERLEWGKDWTNTGEALLDVRLSGCSSEPWAAPDTAQDARQDASRVGILPSTR</sequence>
<organism evidence="2 3">
    <name type="scientific">Nonomuraea antimicrobica</name>
    <dbReference type="NCBI Taxonomy" id="561173"/>
    <lineage>
        <taxon>Bacteria</taxon>
        <taxon>Bacillati</taxon>
        <taxon>Actinomycetota</taxon>
        <taxon>Actinomycetes</taxon>
        <taxon>Streptosporangiales</taxon>
        <taxon>Streptosporangiaceae</taxon>
        <taxon>Nonomuraea</taxon>
    </lineage>
</organism>
<name>A0ABP7BA80_9ACTN</name>
<dbReference type="Proteomes" id="UP001500902">
    <property type="component" value="Unassembled WGS sequence"/>
</dbReference>
<proteinExistence type="predicted"/>
<reference evidence="3" key="1">
    <citation type="journal article" date="2019" name="Int. J. Syst. Evol. Microbiol.">
        <title>The Global Catalogue of Microorganisms (GCM) 10K type strain sequencing project: providing services to taxonomists for standard genome sequencing and annotation.</title>
        <authorList>
            <consortium name="The Broad Institute Genomics Platform"/>
            <consortium name="The Broad Institute Genome Sequencing Center for Infectious Disease"/>
            <person name="Wu L."/>
            <person name="Ma J."/>
        </authorList>
    </citation>
    <scope>NUCLEOTIDE SEQUENCE [LARGE SCALE GENOMIC DNA]</scope>
    <source>
        <strain evidence="3">JCM 16904</strain>
    </source>
</reference>
<dbReference type="EMBL" id="BAAAZP010000027">
    <property type="protein sequence ID" value="GAA3654447.1"/>
    <property type="molecule type" value="Genomic_DNA"/>
</dbReference>
<evidence type="ECO:0000256" key="1">
    <source>
        <dbReference type="SAM" id="MobiDB-lite"/>
    </source>
</evidence>
<keyword evidence="3" id="KW-1185">Reference proteome</keyword>